<dbReference type="Gene3D" id="3.40.50.300">
    <property type="entry name" value="P-loop containing nucleotide triphosphate hydrolases"/>
    <property type="match status" value="1"/>
</dbReference>
<accession>A0ABD1XCB5</accession>
<dbReference type="Gene3D" id="3.40.50.10140">
    <property type="entry name" value="Toll/interleukin-1 receptor homology (TIR) domain"/>
    <property type="match status" value="1"/>
</dbReference>
<dbReference type="PRINTS" id="PR00364">
    <property type="entry name" value="DISEASERSIST"/>
</dbReference>
<dbReference type="Proteomes" id="UP001604277">
    <property type="component" value="Unassembled WGS sequence"/>
</dbReference>
<keyword evidence="3" id="KW-0611">Plant defense</keyword>
<dbReference type="SMART" id="SM00255">
    <property type="entry name" value="TIR"/>
    <property type="match status" value="1"/>
</dbReference>
<evidence type="ECO:0000256" key="3">
    <source>
        <dbReference type="ARBA" id="ARBA00022821"/>
    </source>
</evidence>
<keyword evidence="7" id="KW-1185">Reference proteome</keyword>
<dbReference type="InterPro" id="IPR055414">
    <property type="entry name" value="LRR_R13L4/SHOC2-like"/>
</dbReference>
<evidence type="ECO:0000256" key="2">
    <source>
        <dbReference type="ARBA" id="ARBA00022737"/>
    </source>
</evidence>
<dbReference type="InterPro" id="IPR042197">
    <property type="entry name" value="Apaf_helical"/>
</dbReference>
<dbReference type="PANTHER" id="PTHR11017">
    <property type="entry name" value="LEUCINE-RICH REPEAT-CONTAINING PROTEIN"/>
    <property type="match status" value="1"/>
</dbReference>
<proteinExistence type="predicted"/>
<keyword evidence="6" id="KW-0812">Transmembrane</keyword>
<organism evidence="6 7">
    <name type="scientific">Forsythia ovata</name>
    <dbReference type="NCBI Taxonomy" id="205694"/>
    <lineage>
        <taxon>Eukaryota</taxon>
        <taxon>Viridiplantae</taxon>
        <taxon>Streptophyta</taxon>
        <taxon>Embryophyta</taxon>
        <taxon>Tracheophyta</taxon>
        <taxon>Spermatophyta</taxon>
        <taxon>Magnoliopsida</taxon>
        <taxon>eudicotyledons</taxon>
        <taxon>Gunneridae</taxon>
        <taxon>Pentapetalae</taxon>
        <taxon>asterids</taxon>
        <taxon>lamiids</taxon>
        <taxon>Lamiales</taxon>
        <taxon>Oleaceae</taxon>
        <taxon>Forsythieae</taxon>
        <taxon>Forsythia</taxon>
    </lineage>
</organism>
<keyword evidence="6" id="KW-0472">Membrane</keyword>
<dbReference type="InterPro" id="IPR032675">
    <property type="entry name" value="LRR_dom_sf"/>
</dbReference>
<evidence type="ECO:0000313" key="6">
    <source>
        <dbReference type="EMBL" id="KAL2559614.1"/>
    </source>
</evidence>
<gene>
    <name evidence="6" type="ORF">Fot_04353</name>
</gene>
<reference evidence="7" key="1">
    <citation type="submission" date="2024-07" db="EMBL/GenBank/DDBJ databases">
        <title>Two chromosome-level genome assemblies of Korean endemic species Abeliophyllum distichum and Forsythia ovata (Oleaceae).</title>
        <authorList>
            <person name="Jang H."/>
        </authorList>
    </citation>
    <scope>NUCLEOTIDE SEQUENCE [LARGE SCALE GENOMIC DNA]</scope>
</reference>
<dbReference type="GO" id="GO:0006952">
    <property type="term" value="P:defense response"/>
    <property type="evidence" value="ECO:0007669"/>
    <property type="project" value="UniProtKB-KW"/>
</dbReference>
<feature type="domain" description="TIR" evidence="5">
    <location>
        <begin position="17"/>
        <end position="181"/>
    </location>
</feature>
<dbReference type="Pfam" id="PF23282">
    <property type="entry name" value="WHD_ROQ1"/>
    <property type="match status" value="1"/>
</dbReference>
<dbReference type="Pfam" id="PF23598">
    <property type="entry name" value="LRR_14"/>
    <property type="match status" value="2"/>
</dbReference>
<protein>
    <submittedName>
        <fullName evidence="6">Transmembrane receptor</fullName>
    </submittedName>
</protein>
<dbReference type="InterPro" id="IPR002182">
    <property type="entry name" value="NB-ARC"/>
</dbReference>
<evidence type="ECO:0000259" key="5">
    <source>
        <dbReference type="PROSITE" id="PS50104"/>
    </source>
</evidence>
<dbReference type="SUPFAM" id="SSF52058">
    <property type="entry name" value="L domain-like"/>
    <property type="match status" value="2"/>
</dbReference>
<comment type="caution">
    <text evidence="6">The sequence shown here is derived from an EMBL/GenBank/DDBJ whole genome shotgun (WGS) entry which is preliminary data.</text>
</comment>
<sequence length="1287" mass="145694">MEESDNVSESTPVAFRLKWDVFLSFRGEDTRNNFTDLLYNDLFSNDIRVFRDNDGMDRGDEIAPSLLEAIEDSAAAVVVISENYASSRWCLEELARICELRKLVLPVFFRVDPSDVRRQKGPFEKDVESLEKKCGVEKVKRWRNAMERVGGISGWVYNESFAGREETHLIESLVKRILNELNNSPVVVAPYTVGLDFPVKEVMKLLGVENTALQLLGFLGTGGIGKTTLAKAVYNKLARHFENRSFISNVREAFAKPDGLLLLQNIREAFAKPDGLLLLQNNLIKDLSKSSQHHVDSNNALMSVVTRIFQEKQVLLVLDDVDDANQLNELAIRRECYYALRREKPNDTFLKLSNQIVSITGGLPLALHVFVSFLFDKRRVEEWHDALEKLKKIRPDHLQDILRISYDALDDEEKCVFLDIACLLLNFEMKREDVIDVMKGCGFRAEIALTTLIARSLIKIVGEDKLWMHDQIRDMGRQIIIEESYSDIGKRSRIWDRGDVLQVLQGEKGTRCIQGLIVDLDMMKHTSMIIGSAIALDNLRRSPNVTAALTYMKEKYKEYFQHDAEEGEVIVDAKWFKSMVNLRMLRFSNVQLEGGFEHIPTAVKWLQWRKCSLRSLPSMLLARELTVLDLSQSKIESLSGTKCFWERRKAKNKLMVLNLYNCCNLTAIPDLSGHKSLEKLILELCVNLKTIHKSIGGLDTLRHLNLRGCSSLVEFPSDVSGLKRLEVLILSGCSQLKNLPWNIGSMNSLQELLVDSTAIDELPETIFRLNFLNRLSLNHCKLLKRLPDSIGKLSSLRELSLLGSALEELPDSIGLLGNLEILNLMFCESLIVIPVSIGNLKSLAKLWLNGSSVEVIPESVGSLYYLKDLSVENCKRLHMLPVTIEGLSSLIEFQLYRTLITCLPDQIGYLKSLKKLEISDCKNFSSLPESIKNMSALHTLILDETVIIELPESIGMLENLIVLRLDRCKKLCKLPASFGNLKNLRHLFIEDTSITELPEKFGMLSNLRTFKMAKKPEPQVHHISGTSEPATSVETRMLPSSFSNLSLLVEFNACAWKISGKIPDDFEKLLSLEALNLSHNDFHSLPSNMGGLHVLRKLELSHCKSLKVLPPLPGSLQELNAATCTSLESISDLSNLQNLMQIDFTNCEKLVDIPGVEQLKSLRRLYMGGCSSRASAVIRKFDKVALRNLRNFSIPGSEIPEWFTRDEVCFSKKKYDAIKSVIIAVVISNNTQIQHDSRYDGLPVIFEVQAKITKVNTAIFTHTLNLRGIPSTQENQLYLCRYPDYTR</sequence>
<evidence type="ECO:0000256" key="1">
    <source>
        <dbReference type="ARBA" id="ARBA00022614"/>
    </source>
</evidence>
<dbReference type="SUPFAM" id="SSF52540">
    <property type="entry name" value="P-loop containing nucleoside triphosphate hydrolases"/>
    <property type="match status" value="1"/>
</dbReference>
<dbReference type="SUPFAM" id="SSF52200">
    <property type="entry name" value="Toll/Interleukin receptor TIR domain"/>
    <property type="match status" value="1"/>
</dbReference>
<dbReference type="GO" id="GO:0051707">
    <property type="term" value="P:response to other organism"/>
    <property type="evidence" value="ECO:0007669"/>
    <property type="project" value="UniProtKB-ARBA"/>
</dbReference>
<dbReference type="InterPro" id="IPR044974">
    <property type="entry name" value="Disease_R_plants"/>
</dbReference>
<dbReference type="InterPro" id="IPR035897">
    <property type="entry name" value="Toll_tir_struct_dom_sf"/>
</dbReference>
<dbReference type="EMBL" id="JBFOLJ010000001">
    <property type="protein sequence ID" value="KAL2559614.1"/>
    <property type="molecule type" value="Genomic_DNA"/>
</dbReference>
<dbReference type="PANTHER" id="PTHR11017:SF385">
    <property type="entry name" value="DISEASE RESISTANCE PROTEIN (TIR-NBS-LRR CLASS)-RELATED"/>
    <property type="match status" value="1"/>
</dbReference>
<keyword evidence="6" id="KW-0675">Receptor</keyword>
<dbReference type="InterPro" id="IPR000157">
    <property type="entry name" value="TIR_dom"/>
</dbReference>
<name>A0ABD1XCB5_9LAMI</name>
<dbReference type="InterPro" id="IPR058192">
    <property type="entry name" value="WHD_ROQ1-like"/>
</dbReference>
<evidence type="ECO:0000313" key="7">
    <source>
        <dbReference type="Proteomes" id="UP001604277"/>
    </source>
</evidence>
<evidence type="ECO:0000256" key="4">
    <source>
        <dbReference type="ARBA" id="ARBA00023027"/>
    </source>
</evidence>
<dbReference type="Gene3D" id="1.10.8.430">
    <property type="entry name" value="Helical domain of apoptotic protease-activating factors"/>
    <property type="match status" value="1"/>
</dbReference>
<keyword evidence="4" id="KW-0520">NAD</keyword>
<dbReference type="Pfam" id="PF01582">
    <property type="entry name" value="TIR"/>
    <property type="match status" value="1"/>
</dbReference>
<keyword evidence="2" id="KW-0677">Repeat</keyword>
<dbReference type="Gene3D" id="3.80.10.10">
    <property type="entry name" value="Ribonuclease Inhibitor"/>
    <property type="match status" value="5"/>
</dbReference>
<dbReference type="PROSITE" id="PS50104">
    <property type="entry name" value="TIR"/>
    <property type="match status" value="1"/>
</dbReference>
<dbReference type="Pfam" id="PF00931">
    <property type="entry name" value="NB-ARC"/>
    <property type="match status" value="1"/>
</dbReference>
<dbReference type="FunFam" id="3.40.50.10140:FF:000007">
    <property type="entry name" value="Disease resistance protein (TIR-NBS-LRR class)"/>
    <property type="match status" value="1"/>
</dbReference>
<keyword evidence="1" id="KW-0433">Leucine-rich repeat</keyword>
<dbReference type="SMART" id="SM00369">
    <property type="entry name" value="LRR_TYP"/>
    <property type="match status" value="6"/>
</dbReference>
<dbReference type="InterPro" id="IPR027417">
    <property type="entry name" value="P-loop_NTPase"/>
</dbReference>
<dbReference type="InterPro" id="IPR003591">
    <property type="entry name" value="Leu-rich_rpt_typical-subtyp"/>
</dbReference>